<dbReference type="FunFam" id="3.10.20.340:FF:000001">
    <property type="entry name" value="Arginine biosynthesis bifunctional protein ArgJ, chloroplastic"/>
    <property type="match status" value="1"/>
</dbReference>
<dbReference type="UniPathway" id="UPA00068">
    <property type="reaction ID" value="UER00106"/>
</dbReference>
<feature type="site" description="Involved in the stabilization of negative charge on the oxyanion by the formation of the oxyanion hole" evidence="9">
    <location>
        <position position="107"/>
    </location>
</feature>
<comment type="subcellular location">
    <subcellularLocation>
        <location evidence="9">Cytoplasm</location>
    </subcellularLocation>
</comment>
<feature type="binding site" evidence="9">
    <location>
        <position position="400"/>
    </location>
    <ligand>
        <name>substrate</name>
    </ligand>
</feature>
<dbReference type="GO" id="GO:0004042">
    <property type="term" value="F:L-glutamate N-acetyltransferase activity"/>
    <property type="evidence" value="ECO:0007669"/>
    <property type="project" value="UniProtKB-UniRule"/>
</dbReference>
<dbReference type="Gene3D" id="3.60.70.12">
    <property type="entry name" value="L-amino peptidase D-ALA esterase/amidase"/>
    <property type="match status" value="1"/>
</dbReference>
<keyword evidence="11" id="KW-1185">Reference proteome</keyword>
<evidence type="ECO:0000256" key="6">
    <source>
        <dbReference type="ARBA" id="ARBA00022813"/>
    </source>
</evidence>
<dbReference type="Pfam" id="PF01960">
    <property type="entry name" value="ArgJ"/>
    <property type="match status" value="1"/>
</dbReference>
<gene>
    <name evidence="9" type="primary">argJ</name>
    <name evidence="10" type="ORF">ATZ36_08135</name>
</gene>
<feature type="chain" id="PRO_5023499088" description="Arginine biosynthesis bifunctional protein ArgJ alpha chain" evidence="9">
    <location>
        <begin position="1"/>
        <end position="188"/>
    </location>
</feature>
<dbReference type="FunFam" id="3.60.70.12:FF:000001">
    <property type="entry name" value="Arginine biosynthesis bifunctional protein ArgJ, chloroplastic"/>
    <property type="match status" value="1"/>
</dbReference>
<keyword evidence="3 9" id="KW-0055">Arginine biosynthesis</keyword>
<feature type="active site" description="Nucleophile" evidence="9">
    <location>
        <position position="189"/>
    </location>
</feature>
<name>A0A1E5IGQ5_ENDTX</name>
<evidence type="ECO:0000256" key="7">
    <source>
        <dbReference type="ARBA" id="ARBA00023315"/>
    </source>
</evidence>
<comment type="catalytic activity">
    <reaction evidence="9">
        <text>L-glutamate + acetyl-CoA = N-acetyl-L-glutamate + CoA + H(+)</text>
        <dbReference type="Rhea" id="RHEA:24292"/>
        <dbReference type="ChEBI" id="CHEBI:15378"/>
        <dbReference type="ChEBI" id="CHEBI:29985"/>
        <dbReference type="ChEBI" id="CHEBI:44337"/>
        <dbReference type="ChEBI" id="CHEBI:57287"/>
        <dbReference type="ChEBI" id="CHEBI:57288"/>
        <dbReference type="EC" id="2.3.1.1"/>
    </reaction>
</comment>
<accession>A0A1E5IGQ5</accession>
<dbReference type="InterPro" id="IPR042195">
    <property type="entry name" value="ArgJ_beta_C"/>
</dbReference>
<comment type="pathway">
    <text evidence="9">Amino-acid biosynthesis; L-arginine biosynthesis; N(2)-acetyl-L-ornithine from L-glutamate: step 1/4.</text>
</comment>
<comment type="function">
    <text evidence="9">Catalyzes two activities which are involved in the cyclic version of arginine biosynthesis: the synthesis of N-acetylglutamate from glutamate and acetyl-CoA as the acetyl donor, and of ornithine by transacetylation between N(2)-acetylornithine and glutamate.</text>
</comment>
<dbReference type="SUPFAM" id="SSF56266">
    <property type="entry name" value="DmpA/ArgJ-like"/>
    <property type="match status" value="1"/>
</dbReference>
<dbReference type="InterPro" id="IPR002813">
    <property type="entry name" value="Arg_biosynth_ArgJ"/>
</dbReference>
<feature type="binding site" evidence="9">
    <location>
        <position position="273"/>
    </location>
    <ligand>
        <name>substrate</name>
    </ligand>
</feature>
<comment type="caution">
    <text evidence="10">The sequence shown here is derived from an EMBL/GenBank/DDBJ whole genome shotgun (WGS) entry which is preliminary data.</text>
</comment>
<keyword evidence="5 9" id="KW-0808">Transferase</keyword>
<keyword evidence="4 9" id="KW-0028">Amino-acid biosynthesis</keyword>
<comment type="similarity">
    <text evidence="1 9">Belongs to the ArgJ family.</text>
</comment>
<sequence>MLPKGFKIGGMRSGLSKKEGKKDLALFVSESPASAAGIFTKSIVKAAPVLIDIERLKKGGKFSAIVANSGCANACTGDKGKKDAENMCSATEKSFNFETGSVLCASTGVIGQYLNILQDDFKKSVDMLKGNIGTFLKNEDEAVLAIMTTDTFIKKSDRRVEVKNGEIKIWGCVKGAGMIHPNMHGPHATMLSFILTDAEIENKTLQKILENSADESFHCVSVDGDTSTNDTVIVLANGQSGTEKLSEADLEKFIKAFNELTLELAKSVAKDGEGATKFIEIEVKNTKTKEDAKLIASTIATSPLFKTAIFGADANWGRVIAATGRAGVKFDPDKVDIYIGGVQTFKNGVVLNFSEEEAKQSLLKKEVNIAVDLKAGEESSKYYTCDFSYDYVKINGDYRT</sequence>
<dbReference type="GO" id="GO:0006592">
    <property type="term" value="P:ornithine biosynthetic process"/>
    <property type="evidence" value="ECO:0007669"/>
    <property type="project" value="TreeGrafter"/>
</dbReference>
<dbReference type="GO" id="GO:0006526">
    <property type="term" value="P:L-arginine biosynthetic process"/>
    <property type="evidence" value="ECO:0007669"/>
    <property type="project" value="UniProtKB-UniRule"/>
</dbReference>
<comment type="catalytic activity">
    <reaction evidence="8 9">
        <text>N(2)-acetyl-L-ornithine + L-glutamate = N-acetyl-L-glutamate + L-ornithine</text>
        <dbReference type="Rhea" id="RHEA:15349"/>
        <dbReference type="ChEBI" id="CHEBI:29985"/>
        <dbReference type="ChEBI" id="CHEBI:44337"/>
        <dbReference type="ChEBI" id="CHEBI:46911"/>
        <dbReference type="ChEBI" id="CHEBI:57805"/>
        <dbReference type="EC" id="2.3.1.35"/>
    </reaction>
</comment>
<keyword evidence="7 9" id="KW-0012">Acyltransferase</keyword>
<feature type="binding site" evidence="9">
    <location>
        <position position="189"/>
    </location>
    <ligand>
        <name>substrate</name>
    </ligand>
</feature>
<dbReference type="CDD" id="cd02152">
    <property type="entry name" value="OAT"/>
    <property type="match status" value="1"/>
</dbReference>
<dbReference type="InterPro" id="IPR016117">
    <property type="entry name" value="ArgJ-like_dom_sf"/>
</dbReference>
<evidence type="ECO:0000313" key="11">
    <source>
        <dbReference type="Proteomes" id="UP000095237"/>
    </source>
</evidence>
<organism evidence="10 11">
    <name type="scientific">Endomicrobium trichonymphae</name>
    <dbReference type="NCBI Taxonomy" id="1408204"/>
    <lineage>
        <taxon>Bacteria</taxon>
        <taxon>Pseudomonadati</taxon>
        <taxon>Elusimicrobiota</taxon>
        <taxon>Endomicrobiia</taxon>
        <taxon>Endomicrobiales</taxon>
        <taxon>Endomicrobiaceae</taxon>
        <taxon>Candidatus Endomicrobiellum</taxon>
    </lineage>
</organism>
<feature type="binding site" evidence="9">
    <location>
        <position position="148"/>
    </location>
    <ligand>
        <name>substrate</name>
    </ligand>
</feature>
<comment type="pathway">
    <text evidence="9">Amino-acid biosynthesis; L-arginine biosynthesis; L-ornithine and N-acetyl-L-glutamate from L-glutamate and N(2)-acetyl-L-ornithine (cyclic): step 1/1.</text>
</comment>
<dbReference type="Proteomes" id="UP000095237">
    <property type="component" value="Unassembled WGS sequence"/>
</dbReference>
<evidence type="ECO:0000256" key="5">
    <source>
        <dbReference type="ARBA" id="ARBA00022679"/>
    </source>
</evidence>
<dbReference type="PANTHER" id="PTHR23100">
    <property type="entry name" value="ARGININE BIOSYNTHESIS BIFUNCTIONAL PROTEIN ARGJ"/>
    <property type="match status" value="1"/>
</dbReference>
<dbReference type="GO" id="GO:0004358">
    <property type="term" value="F:L-glutamate N-acetyltransferase activity, acting on acetyl-L-ornithine as donor"/>
    <property type="evidence" value="ECO:0007669"/>
    <property type="project" value="UniProtKB-UniRule"/>
</dbReference>
<feature type="site" description="Involved in the stabilization of negative charge on the oxyanion by the formation of the oxyanion hole" evidence="9">
    <location>
        <position position="108"/>
    </location>
</feature>
<dbReference type="PANTHER" id="PTHR23100:SF0">
    <property type="entry name" value="ARGININE BIOSYNTHESIS BIFUNCTIONAL PROTEIN ARGJ, MITOCHONDRIAL"/>
    <property type="match status" value="1"/>
</dbReference>
<protein>
    <recommendedName>
        <fullName evidence="9">Arginine biosynthesis bifunctional protein ArgJ</fullName>
    </recommendedName>
    <domain>
        <recommendedName>
            <fullName evidence="9">Glutamate N-acetyltransferase</fullName>
            <ecNumber evidence="9">2.3.1.35</ecNumber>
        </recommendedName>
        <alternativeName>
            <fullName evidence="9">Ornithine acetyltransferase</fullName>
            <shortName evidence="9">OATase</shortName>
        </alternativeName>
        <alternativeName>
            <fullName evidence="9">Ornithine transacetylase</fullName>
        </alternativeName>
    </domain>
    <domain>
        <recommendedName>
            <fullName evidence="9">Amino-acid acetyltransferase</fullName>
            <ecNumber evidence="9">2.3.1.1</ecNumber>
        </recommendedName>
        <alternativeName>
            <fullName evidence="9">N-acetylglutamate synthase</fullName>
            <shortName evidence="9">AGSase</shortName>
        </alternativeName>
    </domain>
    <component>
        <recommendedName>
            <fullName evidence="9">Arginine biosynthesis bifunctional protein ArgJ alpha chain</fullName>
        </recommendedName>
    </component>
    <component>
        <recommendedName>
            <fullName evidence="9">Arginine biosynthesis bifunctional protein ArgJ beta chain</fullName>
        </recommendedName>
    </component>
</protein>
<feature type="chain" id="PRO_5023499089" description="Arginine biosynthesis bifunctional protein ArgJ beta chain" evidence="9">
    <location>
        <begin position="189"/>
        <end position="400"/>
    </location>
</feature>
<reference evidence="10 11" key="1">
    <citation type="submission" date="2015-11" db="EMBL/GenBank/DDBJ databases">
        <title>Evidence for parallel genomic evolution in an endosymbiosis of termite gut flagellates.</title>
        <authorList>
            <person name="Zheng H."/>
        </authorList>
    </citation>
    <scope>NUCLEOTIDE SEQUENCE [LARGE SCALE GENOMIC DNA]</scope>
    <source>
        <strain evidence="10 11">CET450</strain>
    </source>
</reference>
<evidence type="ECO:0000256" key="2">
    <source>
        <dbReference type="ARBA" id="ARBA00011475"/>
    </source>
</evidence>
<proteinExistence type="inferred from homology"/>
<dbReference type="EC" id="2.3.1.35" evidence="9"/>
<dbReference type="EC" id="2.3.1.1" evidence="9"/>
<feature type="site" description="Cleavage; by autolysis" evidence="9">
    <location>
        <begin position="188"/>
        <end position="189"/>
    </location>
</feature>
<dbReference type="HAMAP" id="MF_01106">
    <property type="entry name" value="ArgJ"/>
    <property type="match status" value="1"/>
</dbReference>
<evidence type="ECO:0000256" key="4">
    <source>
        <dbReference type="ARBA" id="ARBA00022605"/>
    </source>
</evidence>
<dbReference type="EMBL" id="LNVX01000603">
    <property type="protein sequence ID" value="OEG69676.1"/>
    <property type="molecule type" value="Genomic_DNA"/>
</dbReference>
<feature type="binding site" evidence="9">
    <location>
        <position position="395"/>
    </location>
    <ligand>
        <name>substrate</name>
    </ligand>
</feature>
<dbReference type="NCBIfam" id="TIGR00120">
    <property type="entry name" value="ArgJ"/>
    <property type="match status" value="1"/>
</dbReference>
<feature type="binding site" evidence="9">
    <location>
        <position position="174"/>
    </location>
    <ligand>
        <name>substrate</name>
    </ligand>
</feature>
<evidence type="ECO:0000256" key="9">
    <source>
        <dbReference type="HAMAP-Rule" id="MF_01106"/>
    </source>
</evidence>
<evidence type="ECO:0000256" key="8">
    <source>
        <dbReference type="ARBA" id="ARBA00049439"/>
    </source>
</evidence>
<dbReference type="AlphaFoldDB" id="A0A1E5IGQ5"/>
<evidence type="ECO:0000256" key="3">
    <source>
        <dbReference type="ARBA" id="ARBA00022571"/>
    </source>
</evidence>
<keyword evidence="9" id="KW-0511">Multifunctional enzyme</keyword>
<keyword evidence="9" id="KW-0963">Cytoplasm</keyword>
<evidence type="ECO:0000256" key="1">
    <source>
        <dbReference type="ARBA" id="ARBA00006774"/>
    </source>
</evidence>
<keyword evidence="6 9" id="KW-0068">Autocatalytic cleavage</keyword>
<dbReference type="Gene3D" id="3.10.20.340">
    <property type="entry name" value="ArgJ beta chain, C-terminal domain"/>
    <property type="match status" value="1"/>
</dbReference>
<comment type="subunit">
    <text evidence="2 9">Heterotetramer of two alpha and two beta chains.</text>
</comment>
<evidence type="ECO:0000313" key="10">
    <source>
        <dbReference type="EMBL" id="OEG69676.1"/>
    </source>
</evidence>
<dbReference type="NCBIfam" id="NF003802">
    <property type="entry name" value="PRK05388.1"/>
    <property type="match status" value="1"/>
</dbReference>
<dbReference type="GO" id="GO:0005737">
    <property type="term" value="C:cytoplasm"/>
    <property type="evidence" value="ECO:0007669"/>
    <property type="project" value="UniProtKB-SubCell"/>
</dbReference>